<comment type="caution">
    <text evidence="5">The sequence shown here is derived from an EMBL/GenBank/DDBJ whole genome shotgun (WGS) entry which is preliminary data.</text>
</comment>
<dbReference type="GO" id="GO:0003723">
    <property type="term" value="F:RNA binding"/>
    <property type="evidence" value="ECO:0007669"/>
    <property type="project" value="UniProtKB-KW"/>
</dbReference>
<gene>
    <name evidence="5" type="ORF">J3E07_000695</name>
</gene>
<evidence type="ECO:0000256" key="4">
    <source>
        <dbReference type="ARBA" id="ARBA00022884"/>
    </source>
</evidence>
<dbReference type="Pfam" id="PF00398">
    <property type="entry name" value="RrnaAD"/>
    <property type="match status" value="1"/>
</dbReference>
<dbReference type="OrthoDB" id="57427at2157"/>
<dbReference type="EMBL" id="JAGGMV010000001">
    <property type="protein sequence ID" value="MBP2201297.1"/>
    <property type="molecule type" value="Genomic_DNA"/>
</dbReference>
<dbReference type="GO" id="GO:0032259">
    <property type="term" value="P:methylation"/>
    <property type="evidence" value="ECO:0007669"/>
    <property type="project" value="UniProtKB-KW"/>
</dbReference>
<keyword evidence="3" id="KW-0949">S-adenosyl-L-methionine</keyword>
<protein>
    <submittedName>
        <fullName evidence="5">SAM-dependent methyltransferase</fullName>
    </submittedName>
</protein>
<dbReference type="InterPro" id="IPR001737">
    <property type="entry name" value="KsgA/Erm"/>
</dbReference>
<keyword evidence="4" id="KW-0694">RNA-binding</keyword>
<evidence type="ECO:0000256" key="1">
    <source>
        <dbReference type="ARBA" id="ARBA00022603"/>
    </source>
</evidence>
<name>A0A8J7US61_METVO</name>
<organism evidence="5 6">
    <name type="scientific">Methanococcus voltae</name>
    <dbReference type="NCBI Taxonomy" id="2188"/>
    <lineage>
        <taxon>Archaea</taxon>
        <taxon>Methanobacteriati</taxon>
        <taxon>Methanobacteriota</taxon>
        <taxon>Methanomada group</taxon>
        <taxon>Methanococci</taxon>
        <taxon>Methanococcales</taxon>
        <taxon>Methanococcaceae</taxon>
        <taxon>Methanococcus</taxon>
    </lineage>
</organism>
<dbReference type="RefSeq" id="WP_209590742.1">
    <property type="nucleotide sequence ID" value="NZ_JAGGMU010000001.1"/>
</dbReference>
<evidence type="ECO:0000256" key="3">
    <source>
        <dbReference type="ARBA" id="ARBA00022691"/>
    </source>
</evidence>
<dbReference type="InterPro" id="IPR029063">
    <property type="entry name" value="SAM-dependent_MTases_sf"/>
</dbReference>
<evidence type="ECO:0000313" key="5">
    <source>
        <dbReference type="EMBL" id="MBP2201297.1"/>
    </source>
</evidence>
<proteinExistence type="predicted"/>
<dbReference type="CDD" id="cd02440">
    <property type="entry name" value="AdoMet_MTases"/>
    <property type="match status" value="1"/>
</dbReference>
<keyword evidence="2" id="KW-0808">Transferase</keyword>
<keyword evidence="1 5" id="KW-0489">Methyltransferase</keyword>
<dbReference type="SUPFAM" id="SSF53335">
    <property type="entry name" value="S-adenosyl-L-methionine-dependent methyltransferases"/>
    <property type="match status" value="1"/>
</dbReference>
<dbReference type="PANTHER" id="PTHR43667">
    <property type="entry name" value="CYCLOPROPANE-FATTY-ACYL-PHOSPHOLIPID SYNTHASE"/>
    <property type="match status" value="1"/>
</dbReference>
<dbReference type="InterPro" id="IPR050723">
    <property type="entry name" value="CFA/CMAS"/>
</dbReference>
<dbReference type="GO" id="GO:0008168">
    <property type="term" value="F:methyltransferase activity"/>
    <property type="evidence" value="ECO:0007669"/>
    <property type="project" value="UniProtKB-KW"/>
</dbReference>
<reference evidence="5" key="1">
    <citation type="submission" date="2021-03" db="EMBL/GenBank/DDBJ databases">
        <title>Genomic Encyclopedia of Type Strains, Phase IV (KMG-V): Genome sequencing to study the core and pangenomes of soil and plant-associated prokaryotes.</title>
        <authorList>
            <person name="Whitman W."/>
        </authorList>
    </citation>
    <scope>NUCLEOTIDE SEQUENCE</scope>
    <source>
        <strain evidence="5">C4</strain>
    </source>
</reference>
<evidence type="ECO:0000313" key="6">
    <source>
        <dbReference type="Proteomes" id="UP000740329"/>
    </source>
</evidence>
<evidence type="ECO:0000256" key="2">
    <source>
        <dbReference type="ARBA" id="ARBA00022679"/>
    </source>
</evidence>
<dbReference type="Proteomes" id="UP000740329">
    <property type="component" value="Unassembled WGS sequence"/>
</dbReference>
<sequence length="286" mass="33546">MDLINFNWSEYWANNYSGINHKSKEDLVDFWDKFSENYAKHILTNENLNGDIKRNVEKFKEIFNLDNNTTILEIGPGPGTYTIPLAKIVKNITVVEPSTGMSEILLKRAKEENIDNITIINKRWDDVELHRDFEKHDLVFSSYSLVVEDMGESLLKMNESKNKYCGILTFGNLPVHKDIYVKIGDILNLENTKKGDFSLNYILINNILNQYEIYANINIHEKSFCQYFNNIEEAFKKYKSGYTKTRELELSEDQINDVKKLLEDTLTKTEDGWTYNTESKEAFLWW</sequence>
<accession>A0A8J7US61</accession>
<dbReference type="Gene3D" id="3.40.50.150">
    <property type="entry name" value="Vaccinia Virus protein VP39"/>
    <property type="match status" value="1"/>
</dbReference>
<dbReference type="PANTHER" id="PTHR43667:SF2">
    <property type="entry name" value="FATTY ACID C-METHYL TRANSFERASE"/>
    <property type="match status" value="1"/>
</dbReference>
<dbReference type="AlphaFoldDB" id="A0A8J7US61"/>